<dbReference type="GO" id="GO:0016020">
    <property type="term" value="C:membrane"/>
    <property type="evidence" value="ECO:0007669"/>
    <property type="project" value="InterPro"/>
</dbReference>
<dbReference type="InterPro" id="IPR011527">
    <property type="entry name" value="ABC1_TM_dom"/>
</dbReference>
<dbReference type="AlphaFoldDB" id="A0A381RS30"/>
<feature type="transmembrane region" description="Helical" evidence="4">
    <location>
        <begin position="159"/>
        <end position="177"/>
    </location>
</feature>
<dbReference type="EMBL" id="UINC01002198">
    <property type="protein sequence ID" value="SUZ94034.1"/>
    <property type="molecule type" value="Genomic_DNA"/>
</dbReference>
<dbReference type="InterPro" id="IPR036640">
    <property type="entry name" value="ABC1_TM_sf"/>
</dbReference>
<evidence type="ECO:0000313" key="6">
    <source>
        <dbReference type="EMBL" id="SUZ94034.1"/>
    </source>
</evidence>
<keyword evidence="1 4" id="KW-0812">Transmembrane</keyword>
<proteinExistence type="predicted"/>
<name>A0A381RS30_9ZZZZ</name>
<dbReference type="Gene3D" id="1.20.1560.10">
    <property type="entry name" value="ABC transporter type 1, transmembrane domain"/>
    <property type="match status" value="1"/>
</dbReference>
<dbReference type="PROSITE" id="PS50929">
    <property type="entry name" value="ABC_TM1F"/>
    <property type="match status" value="1"/>
</dbReference>
<feature type="transmembrane region" description="Helical" evidence="4">
    <location>
        <begin position="55"/>
        <end position="72"/>
    </location>
</feature>
<evidence type="ECO:0000256" key="4">
    <source>
        <dbReference type="SAM" id="Phobius"/>
    </source>
</evidence>
<dbReference type="SUPFAM" id="SSF90123">
    <property type="entry name" value="ABC transporter transmembrane region"/>
    <property type="match status" value="1"/>
</dbReference>
<feature type="transmembrane region" description="Helical" evidence="4">
    <location>
        <begin position="133"/>
        <end position="153"/>
    </location>
</feature>
<dbReference type="Pfam" id="PF00664">
    <property type="entry name" value="ABC_membrane"/>
    <property type="match status" value="1"/>
</dbReference>
<organism evidence="6">
    <name type="scientific">marine metagenome</name>
    <dbReference type="NCBI Taxonomy" id="408172"/>
    <lineage>
        <taxon>unclassified sequences</taxon>
        <taxon>metagenomes</taxon>
        <taxon>ecological metagenomes</taxon>
    </lineage>
</organism>
<dbReference type="GO" id="GO:0005524">
    <property type="term" value="F:ATP binding"/>
    <property type="evidence" value="ECO:0007669"/>
    <property type="project" value="InterPro"/>
</dbReference>
<accession>A0A381RS30</accession>
<evidence type="ECO:0000256" key="2">
    <source>
        <dbReference type="ARBA" id="ARBA00022989"/>
    </source>
</evidence>
<feature type="non-terminal residue" evidence="6">
    <location>
        <position position="195"/>
    </location>
</feature>
<dbReference type="GO" id="GO:0140359">
    <property type="term" value="F:ABC-type transporter activity"/>
    <property type="evidence" value="ECO:0007669"/>
    <property type="project" value="InterPro"/>
</dbReference>
<keyword evidence="3 4" id="KW-0472">Membrane</keyword>
<gene>
    <name evidence="6" type="ORF">METZ01_LOCUS46888</name>
</gene>
<evidence type="ECO:0000256" key="3">
    <source>
        <dbReference type="ARBA" id="ARBA00023136"/>
    </source>
</evidence>
<sequence length="195" mass="22021">MQFEKRLWSFTQGVRGRIAFSVFIGIIAAALGVIRLALLGWLIGLILLGHTIDELIMPIFFAAFVILMRGLFEHWRTMTAHKTSAIIQKKLRRHLFDQIINLGPGYAGRQRSGELVLTLVDGVEQLETYFGEYLPQLLISALTPLMIFAFVAFLDFPVAIILLIAAFVSLLAPSLWHKFDTKRSLERQQAYAAFA</sequence>
<feature type="domain" description="ABC transmembrane type-1" evidence="5">
    <location>
        <begin position="19"/>
        <end position="195"/>
    </location>
</feature>
<evidence type="ECO:0000256" key="1">
    <source>
        <dbReference type="ARBA" id="ARBA00022692"/>
    </source>
</evidence>
<reference evidence="6" key="1">
    <citation type="submission" date="2018-05" db="EMBL/GenBank/DDBJ databases">
        <authorList>
            <person name="Lanie J.A."/>
            <person name="Ng W.-L."/>
            <person name="Kazmierczak K.M."/>
            <person name="Andrzejewski T.M."/>
            <person name="Davidsen T.M."/>
            <person name="Wayne K.J."/>
            <person name="Tettelin H."/>
            <person name="Glass J.I."/>
            <person name="Rusch D."/>
            <person name="Podicherti R."/>
            <person name="Tsui H.-C.T."/>
            <person name="Winkler M.E."/>
        </authorList>
    </citation>
    <scope>NUCLEOTIDE SEQUENCE</scope>
</reference>
<keyword evidence="2 4" id="KW-1133">Transmembrane helix</keyword>
<evidence type="ECO:0000259" key="5">
    <source>
        <dbReference type="PROSITE" id="PS50929"/>
    </source>
</evidence>
<protein>
    <recommendedName>
        <fullName evidence="5">ABC transmembrane type-1 domain-containing protein</fullName>
    </recommendedName>
</protein>
<feature type="transmembrane region" description="Helical" evidence="4">
    <location>
        <begin position="20"/>
        <end position="49"/>
    </location>
</feature>